<dbReference type="GO" id="GO:0015074">
    <property type="term" value="P:DNA integration"/>
    <property type="evidence" value="ECO:0007669"/>
    <property type="project" value="InterPro"/>
</dbReference>
<dbReference type="Proteomes" id="UP000321393">
    <property type="component" value="Unassembled WGS sequence"/>
</dbReference>
<evidence type="ECO:0000259" key="1">
    <source>
        <dbReference type="PROSITE" id="PS50994"/>
    </source>
</evidence>
<dbReference type="SUPFAM" id="SSF53098">
    <property type="entry name" value="Ribonuclease H-like"/>
    <property type="match status" value="1"/>
</dbReference>
<evidence type="ECO:0000313" key="3">
    <source>
        <dbReference type="Proteomes" id="UP000321393"/>
    </source>
</evidence>
<reference evidence="2 3" key="1">
    <citation type="submission" date="2019-08" db="EMBL/GenBank/DDBJ databases">
        <title>Draft genome sequences of two oriental melons (Cucumis melo L. var makuwa).</title>
        <authorList>
            <person name="Kwon S.-Y."/>
        </authorList>
    </citation>
    <scope>NUCLEOTIDE SEQUENCE [LARGE SCALE GENOMIC DNA]</scope>
    <source>
        <strain evidence="3">cv. SW 3</strain>
        <tissue evidence="2">Leaf</tissue>
    </source>
</reference>
<dbReference type="OrthoDB" id="1938712at2759"/>
<feature type="domain" description="Integrase catalytic" evidence="1">
    <location>
        <begin position="149"/>
        <end position="314"/>
    </location>
</feature>
<protein>
    <submittedName>
        <fullName evidence="2">Transposon Tf2-1 polyprotein isoform X1</fullName>
    </submittedName>
</protein>
<sequence length="314" mass="36488">MPGEENRVEDALFRMPAEVELKGLSVPVTVDLELIKKEVHQNPKFQKLIAELRELEDRQNNKYSLQNDVLKYKDRLVVSKTSSLISSILHTYHNSVVGGHSRFLRTYKRISSDLYWEGTKTDIKKHCEECLVCQRNKSLALSPAGLLVPLEIPQAIWNDISMDFVEGLPKTNGFEVILVVVDRLSKYGHFLPLKHPFTAKVVAELFIREVVRLHGFPLSIVSDRDKVFLSHFWQELFRLSGTKLNKSTTYHPQTHGQTEVVNRGVETYLRCFCNEKPKEWVKWLPWTEYCITPRFNEPLRCPLFRLFPAGNRRP</sequence>
<dbReference type="InterPro" id="IPR041588">
    <property type="entry name" value="Integrase_H2C2"/>
</dbReference>
<gene>
    <name evidence="2" type="ORF">E6C27_scaffold90G001720</name>
</gene>
<dbReference type="Gene3D" id="3.30.420.10">
    <property type="entry name" value="Ribonuclease H-like superfamily/Ribonuclease H"/>
    <property type="match status" value="1"/>
</dbReference>
<dbReference type="EMBL" id="SSTE01001308">
    <property type="protein sequence ID" value="KAA0065701.1"/>
    <property type="molecule type" value="Genomic_DNA"/>
</dbReference>
<dbReference type="PROSITE" id="PS50994">
    <property type="entry name" value="INTEGRASE"/>
    <property type="match status" value="1"/>
</dbReference>
<evidence type="ECO:0000313" key="2">
    <source>
        <dbReference type="EMBL" id="KAA0065701.1"/>
    </source>
</evidence>
<dbReference type="Gene3D" id="1.10.340.70">
    <property type="match status" value="1"/>
</dbReference>
<dbReference type="InterPro" id="IPR012337">
    <property type="entry name" value="RNaseH-like_sf"/>
</dbReference>
<proteinExistence type="predicted"/>
<comment type="caution">
    <text evidence="2">The sequence shown here is derived from an EMBL/GenBank/DDBJ whole genome shotgun (WGS) entry which is preliminary data.</text>
</comment>
<dbReference type="AlphaFoldDB" id="A0A5A7VIZ3"/>
<dbReference type="Pfam" id="PF17921">
    <property type="entry name" value="Integrase_H2C2"/>
    <property type="match status" value="1"/>
</dbReference>
<dbReference type="PANTHER" id="PTHR35046:SF9">
    <property type="entry name" value="RNA-DIRECTED DNA POLYMERASE"/>
    <property type="match status" value="1"/>
</dbReference>
<dbReference type="InterPro" id="IPR001584">
    <property type="entry name" value="Integrase_cat-core"/>
</dbReference>
<organism evidence="2 3">
    <name type="scientific">Cucumis melo var. makuwa</name>
    <name type="common">Oriental melon</name>
    <dbReference type="NCBI Taxonomy" id="1194695"/>
    <lineage>
        <taxon>Eukaryota</taxon>
        <taxon>Viridiplantae</taxon>
        <taxon>Streptophyta</taxon>
        <taxon>Embryophyta</taxon>
        <taxon>Tracheophyta</taxon>
        <taxon>Spermatophyta</taxon>
        <taxon>Magnoliopsida</taxon>
        <taxon>eudicotyledons</taxon>
        <taxon>Gunneridae</taxon>
        <taxon>Pentapetalae</taxon>
        <taxon>rosids</taxon>
        <taxon>fabids</taxon>
        <taxon>Cucurbitales</taxon>
        <taxon>Cucurbitaceae</taxon>
        <taxon>Benincaseae</taxon>
        <taxon>Cucumis</taxon>
    </lineage>
</organism>
<dbReference type="PANTHER" id="PTHR35046">
    <property type="entry name" value="ZINC KNUCKLE (CCHC-TYPE) FAMILY PROTEIN"/>
    <property type="match status" value="1"/>
</dbReference>
<accession>A0A5A7VIZ3</accession>
<dbReference type="GO" id="GO:0003676">
    <property type="term" value="F:nucleic acid binding"/>
    <property type="evidence" value="ECO:0007669"/>
    <property type="project" value="InterPro"/>
</dbReference>
<name>A0A5A7VIZ3_CUCMM</name>
<dbReference type="InterPro" id="IPR036397">
    <property type="entry name" value="RNaseH_sf"/>
</dbReference>